<proteinExistence type="inferred from homology"/>
<evidence type="ECO:0000256" key="5">
    <source>
        <dbReference type="ARBA" id="ARBA00022989"/>
    </source>
</evidence>
<dbReference type="PANTHER" id="PTHR14969">
    <property type="entry name" value="SPHINGOSINE-1-PHOSPHATE PHOSPHOHYDROLASE"/>
    <property type="match status" value="1"/>
</dbReference>
<feature type="transmembrane region" description="Helical" evidence="9">
    <location>
        <begin position="421"/>
        <end position="436"/>
    </location>
</feature>
<keyword evidence="2 9" id="KW-0812">Transmembrane</keyword>
<keyword evidence="6 9" id="KW-0472">Membrane</keyword>
<dbReference type="SMART" id="SM00014">
    <property type="entry name" value="acidPPc"/>
    <property type="match status" value="1"/>
</dbReference>
<feature type="transmembrane region" description="Helical" evidence="9">
    <location>
        <begin position="442"/>
        <end position="460"/>
    </location>
</feature>
<evidence type="ECO:0000259" key="10">
    <source>
        <dbReference type="SMART" id="SM00014"/>
    </source>
</evidence>
<name>A0A7G2CBS5_9TRYP</name>
<evidence type="ECO:0000256" key="6">
    <source>
        <dbReference type="ARBA" id="ARBA00023136"/>
    </source>
</evidence>
<keyword evidence="3" id="KW-0378">Hydrolase</keyword>
<dbReference type="Gene3D" id="1.20.144.10">
    <property type="entry name" value="Phosphatidic acid phosphatase type 2/haloperoxidase"/>
    <property type="match status" value="1"/>
</dbReference>
<dbReference type="AlphaFoldDB" id="A0A7G2CBS5"/>
<dbReference type="GO" id="GO:0005789">
    <property type="term" value="C:endoplasmic reticulum membrane"/>
    <property type="evidence" value="ECO:0007669"/>
    <property type="project" value="UniProtKB-SubCell"/>
</dbReference>
<dbReference type="InterPro" id="IPR036938">
    <property type="entry name" value="PAP2/HPO_sf"/>
</dbReference>
<comment type="similarity">
    <text evidence="7">Belongs to the type 2 lipid phosphate phosphatase family.</text>
</comment>
<dbReference type="PANTHER" id="PTHR14969:SF28">
    <property type="entry name" value="DIHYDROSPHINGOSINE 1-PHOSPHATE PHOSPHATASE LCB3-RELATED"/>
    <property type="match status" value="1"/>
</dbReference>
<feature type="transmembrane region" description="Helical" evidence="9">
    <location>
        <begin position="316"/>
        <end position="337"/>
    </location>
</feature>
<evidence type="ECO:0000313" key="11">
    <source>
        <dbReference type="EMBL" id="CAD2216183.1"/>
    </source>
</evidence>
<keyword evidence="12" id="KW-1185">Reference proteome</keyword>
<gene>
    <name evidence="11" type="ORF">ADEAN_000364400</name>
</gene>
<accession>A0A7G2CBS5</accession>
<dbReference type="SUPFAM" id="SSF48317">
    <property type="entry name" value="Acid phosphatase/Vanadium-dependent haloperoxidase"/>
    <property type="match status" value="1"/>
</dbReference>
<evidence type="ECO:0000256" key="1">
    <source>
        <dbReference type="ARBA" id="ARBA00004477"/>
    </source>
</evidence>
<evidence type="ECO:0000256" key="7">
    <source>
        <dbReference type="ARBA" id="ARBA00038324"/>
    </source>
</evidence>
<feature type="transmembrane region" description="Helical" evidence="9">
    <location>
        <begin position="197"/>
        <end position="223"/>
    </location>
</feature>
<evidence type="ECO:0000313" key="12">
    <source>
        <dbReference type="Proteomes" id="UP000515908"/>
    </source>
</evidence>
<feature type="compositionally biased region" description="Polar residues" evidence="8">
    <location>
        <begin position="63"/>
        <end position="72"/>
    </location>
</feature>
<feature type="domain" description="Phosphatidic acid phosphatase type 2/haloperoxidase" evidence="10">
    <location>
        <begin position="214"/>
        <end position="331"/>
    </location>
</feature>
<comment type="subcellular location">
    <subcellularLocation>
        <location evidence="1">Endoplasmic reticulum membrane</location>
        <topology evidence="1">Multi-pass membrane protein</topology>
    </subcellularLocation>
</comment>
<keyword evidence="4" id="KW-0256">Endoplasmic reticulum</keyword>
<dbReference type="GO" id="GO:0042392">
    <property type="term" value="F:sphingosine-1-phosphate phosphatase activity"/>
    <property type="evidence" value="ECO:0007669"/>
    <property type="project" value="TreeGrafter"/>
</dbReference>
<sequence length="602" mass="67704">MSIQTTAQVSQVSSFCHNNNYSRAPTPTARVTGMSTPYVCNASDPNASRNSMRTDSFCLDRQYSPTNRSRQGSLPDMIRSADSPTGEEMMPAGTEHHTHVKPTLPEEQSATVTINTDVTPSPNKGGADQNTTWSLSERLLRYNKPTRGVLFRDWYMFHFCNDRDVEFLRSVQRIGHPFEKVLTIYFKIWSLTGEAEFYILFLPTLAQMGYVHLAVLLASLLCFSQFITGSMKDCVCAPRPPCPPLELRGSVSTHEKEYGFPSTHSSHSTVFAFFIYVCFTHMCPGHAFLIWCIAMFFLVNVCFSRLYLGMHWLADLVSGMLTGVVVILIHIGFVFRWEKNVFVAHTTPSVLHFIAPMVLLYLVSVFHATPHDDCPCYIDSVRFTSALAGSFIGILCFRGLTGFPAARGMPDHVSTVLTDKLFYIQWVVGMFIIVAFKEVSSLAAPLVLKPLFLFITGAYAHKLPKTVRVPYIFLCRFFGFFAANNNVSNVESSFNDVSYFNTNGRQEEHKVKTREASPISRTVSPVAGAGNGTPSVEKSDGFASAMQVWSYLTHKHWTLWEVHQRSVSYFFTGFAVCFVVPVIQRYVFGVEHNKKITPDLEF</sequence>
<protein>
    <submittedName>
        <fullName evidence="11">PAP2 superfamily, putative</fullName>
    </submittedName>
</protein>
<organism evidence="11 12">
    <name type="scientific">Angomonas deanei</name>
    <dbReference type="NCBI Taxonomy" id="59799"/>
    <lineage>
        <taxon>Eukaryota</taxon>
        <taxon>Discoba</taxon>
        <taxon>Euglenozoa</taxon>
        <taxon>Kinetoplastea</taxon>
        <taxon>Metakinetoplastina</taxon>
        <taxon>Trypanosomatida</taxon>
        <taxon>Trypanosomatidae</taxon>
        <taxon>Strigomonadinae</taxon>
        <taxon>Angomonas</taxon>
    </lineage>
</organism>
<feature type="transmembrane region" description="Helical" evidence="9">
    <location>
        <begin position="349"/>
        <end position="369"/>
    </location>
</feature>
<dbReference type="InterPro" id="IPR000326">
    <property type="entry name" value="PAP2/HPO"/>
</dbReference>
<dbReference type="CDD" id="cd03388">
    <property type="entry name" value="PAP2_SPPase1"/>
    <property type="match status" value="1"/>
</dbReference>
<feature type="transmembrane region" description="Helical" evidence="9">
    <location>
        <begin position="381"/>
        <end position="400"/>
    </location>
</feature>
<evidence type="ECO:0000256" key="2">
    <source>
        <dbReference type="ARBA" id="ARBA00022692"/>
    </source>
</evidence>
<evidence type="ECO:0000256" key="3">
    <source>
        <dbReference type="ARBA" id="ARBA00022801"/>
    </source>
</evidence>
<keyword evidence="5 9" id="KW-1133">Transmembrane helix</keyword>
<dbReference type="Pfam" id="PF01569">
    <property type="entry name" value="PAP2"/>
    <property type="match status" value="1"/>
</dbReference>
<dbReference type="VEuPathDB" id="TriTrypDB:ADEAN_000364400"/>
<evidence type="ECO:0000256" key="8">
    <source>
        <dbReference type="SAM" id="MobiDB-lite"/>
    </source>
</evidence>
<dbReference type="EMBL" id="LR877150">
    <property type="protein sequence ID" value="CAD2216183.1"/>
    <property type="molecule type" value="Genomic_DNA"/>
</dbReference>
<reference evidence="11 12" key="1">
    <citation type="submission" date="2020-08" db="EMBL/GenBank/DDBJ databases">
        <authorList>
            <person name="Newling K."/>
            <person name="Davey J."/>
            <person name="Forrester S."/>
        </authorList>
    </citation>
    <scope>NUCLEOTIDE SEQUENCE [LARGE SCALE GENOMIC DNA]</scope>
    <source>
        <strain evidence="12">Crithidia deanei Carvalho (ATCC PRA-265)</strain>
    </source>
</reference>
<feature type="region of interest" description="Disordered" evidence="8">
    <location>
        <begin position="62"/>
        <end position="99"/>
    </location>
</feature>
<feature type="transmembrane region" description="Helical" evidence="9">
    <location>
        <begin position="567"/>
        <end position="588"/>
    </location>
</feature>
<evidence type="ECO:0000256" key="4">
    <source>
        <dbReference type="ARBA" id="ARBA00022824"/>
    </source>
</evidence>
<evidence type="ECO:0000256" key="9">
    <source>
        <dbReference type="SAM" id="Phobius"/>
    </source>
</evidence>
<dbReference type="Proteomes" id="UP000515908">
    <property type="component" value="Chromosome 06"/>
</dbReference>